<evidence type="ECO:0000313" key="2">
    <source>
        <dbReference type="EMBL" id="KAJ8980542.1"/>
    </source>
</evidence>
<accession>A0ABQ9JT41</accession>
<evidence type="ECO:0000256" key="1">
    <source>
        <dbReference type="SAM" id="MobiDB-lite"/>
    </source>
</evidence>
<feature type="compositionally biased region" description="Basic and acidic residues" evidence="1">
    <location>
        <begin position="249"/>
        <end position="261"/>
    </location>
</feature>
<dbReference type="EMBL" id="JAPWTJ010000253">
    <property type="protein sequence ID" value="KAJ8980542.1"/>
    <property type="molecule type" value="Genomic_DNA"/>
</dbReference>
<organism evidence="2 3">
    <name type="scientific">Molorchus minor</name>
    <dbReference type="NCBI Taxonomy" id="1323400"/>
    <lineage>
        <taxon>Eukaryota</taxon>
        <taxon>Metazoa</taxon>
        <taxon>Ecdysozoa</taxon>
        <taxon>Arthropoda</taxon>
        <taxon>Hexapoda</taxon>
        <taxon>Insecta</taxon>
        <taxon>Pterygota</taxon>
        <taxon>Neoptera</taxon>
        <taxon>Endopterygota</taxon>
        <taxon>Coleoptera</taxon>
        <taxon>Polyphaga</taxon>
        <taxon>Cucujiformia</taxon>
        <taxon>Chrysomeloidea</taxon>
        <taxon>Cerambycidae</taxon>
        <taxon>Lamiinae</taxon>
        <taxon>Monochamini</taxon>
        <taxon>Molorchus</taxon>
    </lineage>
</organism>
<protein>
    <submittedName>
        <fullName evidence="2">Uncharacterized protein</fullName>
    </submittedName>
</protein>
<comment type="caution">
    <text evidence="2">The sequence shown here is derived from an EMBL/GenBank/DDBJ whole genome shotgun (WGS) entry which is preliminary data.</text>
</comment>
<feature type="compositionally biased region" description="Basic residues" evidence="1">
    <location>
        <begin position="77"/>
        <end position="88"/>
    </location>
</feature>
<feature type="compositionally biased region" description="Polar residues" evidence="1">
    <location>
        <begin position="64"/>
        <end position="74"/>
    </location>
</feature>
<evidence type="ECO:0000313" key="3">
    <source>
        <dbReference type="Proteomes" id="UP001162164"/>
    </source>
</evidence>
<reference evidence="2" key="1">
    <citation type="journal article" date="2023" name="Insect Mol. Biol.">
        <title>Genome sequencing provides insights into the evolution of gene families encoding plant cell wall-degrading enzymes in longhorned beetles.</title>
        <authorList>
            <person name="Shin N.R."/>
            <person name="Okamura Y."/>
            <person name="Kirsch R."/>
            <person name="Pauchet Y."/>
        </authorList>
    </citation>
    <scope>NUCLEOTIDE SEQUENCE</scope>
    <source>
        <strain evidence="2">MMC_N1</strain>
    </source>
</reference>
<feature type="region of interest" description="Disordered" evidence="1">
    <location>
        <begin position="235"/>
        <end position="295"/>
    </location>
</feature>
<feature type="compositionally biased region" description="Basic and acidic residues" evidence="1">
    <location>
        <begin position="360"/>
        <end position="383"/>
    </location>
</feature>
<feature type="compositionally biased region" description="Basic and acidic residues" evidence="1">
    <location>
        <begin position="439"/>
        <end position="460"/>
    </location>
</feature>
<feature type="region of interest" description="Disordered" evidence="1">
    <location>
        <begin position="353"/>
        <end position="403"/>
    </location>
</feature>
<feature type="region of interest" description="Disordered" evidence="1">
    <location>
        <begin position="419"/>
        <end position="460"/>
    </location>
</feature>
<keyword evidence="3" id="KW-1185">Reference proteome</keyword>
<proteinExistence type="predicted"/>
<feature type="region of interest" description="Disordered" evidence="1">
    <location>
        <begin position="60"/>
        <end position="91"/>
    </location>
</feature>
<sequence>MCLRRFRGRFVQKELPFRKRVIPEKESPRVTRSGLSTKINARRQKMKKIILLSTPNATVKPRSLRSTTMKKTVLSQRKSKSLKTKQKGKAQQQLKVMLAGKKHINNEAVKSTEGQKNSSGLKRNVKSVENKKNIVKTVDLKKEMNKTVDIKRSMDIKRESNKANEKDTRQVSKTLDLKKELNRSTDIKKEFDIKKVNNKVVDKNETSCKNTSKEFTKSTELKKETRNIHIALGKPLSIKKDTSTSMQKNKKETVKSTENVKRVNNRRSMENKSATPPTDKPTKKTVNSTPNLPADKALNKNIIDSETDAKHVAEIVSKKEGVDKKVANKSGNVITKKECPNNKDADSLKSELVKSGVNKNKKETSKREEIPLKKDLVRKKGTETSEDEPTIPKMAQRPSRKTKEAAAIYMEILSHKLVNDSQIDDDDNVSIDSFPELPNVKKTEQRENELKAQAKSSKDEIKEKFKITDTEISADKSSSGVVEQIKTKSSSNIPIKMNIEEKKLIEKSKFKKINNEDTIEDLKPIKTVKSEPALLVLSEKLTAEKSQLKSENETKRATKIYEKVMLKNKQYLT</sequence>
<dbReference type="Proteomes" id="UP001162164">
    <property type="component" value="Unassembled WGS sequence"/>
</dbReference>
<name>A0ABQ9JT41_9CUCU</name>
<gene>
    <name evidence="2" type="ORF">NQ317_001048</name>
</gene>